<accession>A0ABX3JPL9</accession>
<sequence>MMESLIRVRDLLNPYAYLDVTVFDPSPNPWCGPNYAPDMPEALTNVYTSDMSVRYWDTEHVADWLKANGYAHFVGTMFAPRAIIGKYFQDSAKKSIACMNAFEYIREQATKVTLSDCVAVETPTRNYKFDYVVLCTGGATSSDPYGLQGQDNFFSTPYPLKETLNSIGAEERVGIIGSGLSAVDLTLGLIAKNHRGPITLMSRRGLLPSVRRPPVKYSLQYFTVKGVEDIVAAKGSLSIRDLIKLTYRELDHAGASKQEIIDEVLSERYGIDRLRHQMARLDDGEIADQLCIKILATACEDAWYFLSCAEKKYLYSNFRHIVYSLCCPMPKHRAAQILRLADSGQLSILRGLRSVSKDEQGHFVAFAEGNSIIRFDRVFSAISGENRPSPMALPIIEGLLKTGQASPHPLGGLNVERTTSRLIDAHNRPQTRLYALGNTVSGALYIFNGVFLLARRSAHVAQSILEYQKNTETARHSPRSIYA</sequence>
<evidence type="ECO:0000313" key="3">
    <source>
        <dbReference type="Proteomes" id="UP000189059"/>
    </source>
</evidence>
<reference evidence="2 3" key="1">
    <citation type="submission" date="2016-12" db="EMBL/GenBank/DDBJ databases">
        <title>Genome sequencing and description of Paenibacillus sp. nov. from high altitude lake in the Indian Trans- Himalayas.</title>
        <authorList>
            <person name="Kiran S."/>
            <person name="Swarnkar M.K."/>
            <person name="Rana A."/>
            <person name="Tewari R."/>
            <person name="Gulati A."/>
        </authorList>
    </citation>
    <scope>NUCLEOTIDE SEQUENCE [LARGE SCALE GENOMIC DNA]</scope>
    <source>
        <strain evidence="2 3">IHBB 9951</strain>
    </source>
</reference>
<dbReference type="Gene3D" id="3.50.50.60">
    <property type="entry name" value="FAD/NAD(P)-binding domain"/>
    <property type="match status" value="1"/>
</dbReference>
<gene>
    <name evidence="2" type="ORF">BBD40_24280</name>
</gene>
<dbReference type="InterPro" id="IPR052189">
    <property type="entry name" value="L-asp_N-monooxygenase_NS-form"/>
</dbReference>
<proteinExistence type="predicted"/>
<keyword evidence="3" id="KW-1185">Reference proteome</keyword>
<feature type="domain" description="FAD-dependent urate hydroxylase HpyO/Asp monooxygenase CreE-like FAD/NAD(P)-binding" evidence="1">
    <location>
        <begin position="15"/>
        <end position="137"/>
    </location>
</feature>
<evidence type="ECO:0000313" key="2">
    <source>
        <dbReference type="EMBL" id="OOC58797.1"/>
    </source>
</evidence>
<evidence type="ECO:0000259" key="1">
    <source>
        <dbReference type="Pfam" id="PF13454"/>
    </source>
</evidence>
<name>A0ABX3JPL9_9BACL</name>
<dbReference type="PANTHER" id="PTHR40254">
    <property type="entry name" value="BLR0577 PROTEIN"/>
    <property type="match status" value="1"/>
</dbReference>
<dbReference type="InterPro" id="IPR036188">
    <property type="entry name" value="FAD/NAD-bd_sf"/>
</dbReference>
<comment type="caution">
    <text evidence="2">The sequence shown here is derived from an EMBL/GenBank/DDBJ whole genome shotgun (WGS) entry which is preliminary data.</text>
</comment>
<dbReference type="EMBL" id="MRVI01000002">
    <property type="protein sequence ID" value="OOC58797.1"/>
    <property type="molecule type" value="Genomic_DNA"/>
</dbReference>
<dbReference type="Pfam" id="PF13454">
    <property type="entry name" value="NAD_binding_9"/>
    <property type="match status" value="1"/>
</dbReference>
<dbReference type="Proteomes" id="UP000189059">
    <property type="component" value="Unassembled WGS sequence"/>
</dbReference>
<protein>
    <recommendedName>
        <fullName evidence="1">FAD-dependent urate hydroxylase HpyO/Asp monooxygenase CreE-like FAD/NAD(P)-binding domain-containing protein</fullName>
    </recommendedName>
</protein>
<dbReference type="InterPro" id="IPR038732">
    <property type="entry name" value="HpyO/CreE_NAD-binding"/>
</dbReference>
<organism evidence="2 3">
    <name type="scientific">Paenibacillus ihbetae</name>
    <dbReference type="NCBI Taxonomy" id="1870820"/>
    <lineage>
        <taxon>Bacteria</taxon>
        <taxon>Bacillati</taxon>
        <taxon>Bacillota</taxon>
        <taxon>Bacilli</taxon>
        <taxon>Bacillales</taxon>
        <taxon>Paenibacillaceae</taxon>
        <taxon>Paenibacillus</taxon>
    </lineage>
</organism>
<dbReference type="PANTHER" id="PTHR40254:SF1">
    <property type="entry name" value="BLR0577 PROTEIN"/>
    <property type="match status" value="1"/>
</dbReference>
<dbReference type="SUPFAM" id="SSF51905">
    <property type="entry name" value="FAD/NAD(P)-binding domain"/>
    <property type="match status" value="2"/>
</dbReference>